<reference evidence="7" key="1">
    <citation type="submission" date="2021-01" db="EMBL/GenBank/DDBJ databases">
        <title>Metabolic potential, ecology and presence of endohyphal bacteria is reflected in genomic diversity of Mucoromycotina.</title>
        <authorList>
            <person name="Muszewska A."/>
            <person name="Okrasinska A."/>
            <person name="Steczkiewicz K."/>
            <person name="Drgas O."/>
            <person name="Orlowska M."/>
            <person name="Perlinska-Lenart U."/>
            <person name="Aleksandrzak-Piekarczyk T."/>
            <person name="Szatraj K."/>
            <person name="Zielenkiewicz U."/>
            <person name="Pilsyk S."/>
            <person name="Malc E."/>
            <person name="Mieczkowski P."/>
            <person name="Kruszewska J.S."/>
            <person name="Biernat P."/>
            <person name="Pawlowska J."/>
        </authorList>
    </citation>
    <scope>NUCLEOTIDE SEQUENCE</scope>
    <source>
        <strain evidence="7">WA0000018081</strain>
    </source>
</reference>
<dbReference type="Gene3D" id="3.30.70.1150">
    <property type="entry name" value="ACT-like. Chain A, domain 2"/>
    <property type="match status" value="1"/>
</dbReference>
<dbReference type="NCBIfam" id="TIGR00119">
    <property type="entry name" value="acolac_sm"/>
    <property type="match status" value="1"/>
</dbReference>
<dbReference type="PROSITE" id="PS51671">
    <property type="entry name" value="ACT"/>
    <property type="match status" value="1"/>
</dbReference>
<keyword evidence="8" id="KW-1185">Reference proteome</keyword>
<dbReference type="UniPathway" id="UPA00049">
    <property type="reaction ID" value="UER00059"/>
</dbReference>
<dbReference type="Pfam" id="PF22629">
    <property type="entry name" value="ACT_AHAS_ss"/>
    <property type="match status" value="1"/>
</dbReference>
<dbReference type="InterPro" id="IPR053050">
    <property type="entry name" value="ALS_regulatory_subunit"/>
</dbReference>
<dbReference type="UniPathway" id="UPA00047">
    <property type="reaction ID" value="UER00055"/>
</dbReference>
<dbReference type="InterPro" id="IPR045865">
    <property type="entry name" value="ACT-like_dom_sf"/>
</dbReference>
<dbReference type="PANTHER" id="PTHR31242">
    <property type="entry name" value="ACETOLACTATE SYNTHASE SMALL SUBUNIT, MITOCHONDRIAL"/>
    <property type="match status" value="1"/>
</dbReference>
<evidence type="ECO:0000256" key="4">
    <source>
        <dbReference type="ARBA" id="ARBA00022605"/>
    </source>
</evidence>
<dbReference type="InterPro" id="IPR039557">
    <property type="entry name" value="AHAS_ACT"/>
</dbReference>
<accession>A0A8H7SNW6</accession>
<proteinExistence type="inferred from homology"/>
<dbReference type="InterPro" id="IPR002912">
    <property type="entry name" value="ACT_dom"/>
</dbReference>
<organism evidence="7 8">
    <name type="scientific">Thamnidium elegans</name>
    <dbReference type="NCBI Taxonomy" id="101142"/>
    <lineage>
        <taxon>Eukaryota</taxon>
        <taxon>Fungi</taxon>
        <taxon>Fungi incertae sedis</taxon>
        <taxon>Mucoromycota</taxon>
        <taxon>Mucoromycotina</taxon>
        <taxon>Mucoromycetes</taxon>
        <taxon>Mucorales</taxon>
        <taxon>Mucorineae</taxon>
        <taxon>Mucoraceae</taxon>
        <taxon>Thamnidium</taxon>
    </lineage>
</organism>
<dbReference type="Proteomes" id="UP000613177">
    <property type="component" value="Unassembled WGS sequence"/>
</dbReference>
<dbReference type="CDD" id="cd04878">
    <property type="entry name" value="ACT_AHAS"/>
    <property type="match status" value="1"/>
</dbReference>
<dbReference type="InterPro" id="IPR027271">
    <property type="entry name" value="Acetolactate_synth/TF_NikR_C"/>
</dbReference>
<dbReference type="FunFam" id="3.30.70.260:FF:000001">
    <property type="entry name" value="Acetolactate synthase, small subunit"/>
    <property type="match status" value="1"/>
</dbReference>
<sequence length="290" mass="32567">MLRSLLTKSRNIRIPSMQRYSAHSKPSATVTIGFKDQVRQNKYENAPTSFAEDAVRNILHNTPPISEQRPRRHILNCLVKNEPGALSRLSGVLASRNFNIESIVAADTEVPDLSRMTIVLNGPEIQIEQAKFQLEDLISVWAVLDYTDTKLIERELLLIKVSILGPDHLLEQMSFENQENDLNMDSQEEESVGISLRNTFDHLRALNELATLFDAKIVDVSSDSVIIELAAKPERIRSFMKLCKPFGIIEASKTGVMAMPRVPVIDLLDDQHDALNEEESDIDLSNLPPG</sequence>
<dbReference type="AlphaFoldDB" id="A0A8H7SNW6"/>
<evidence type="ECO:0000313" key="7">
    <source>
        <dbReference type="EMBL" id="KAG2231855.1"/>
    </source>
</evidence>
<evidence type="ECO:0000256" key="2">
    <source>
        <dbReference type="ARBA" id="ARBA00005025"/>
    </source>
</evidence>
<comment type="similarity">
    <text evidence="3">Belongs to the acetolactate synthase small subunit family.</text>
</comment>
<dbReference type="InterPro" id="IPR019455">
    <property type="entry name" value="Acetolactate_synth_ssu_C"/>
</dbReference>
<keyword evidence="5" id="KW-0100">Branched-chain amino acid biosynthesis</keyword>
<dbReference type="GO" id="GO:0009099">
    <property type="term" value="P:L-valine biosynthetic process"/>
    <property type="evidence" value="ECO:0007669"/>
    <property type="project" value="UniProtKB-UniPathway"/>
</dbReference>
<comment type="caution">
    <text evidence="7">The sequence shown here is derived from an EMBL/GenBank/DDBJ whole genome shotgun (WGS) entry which is preliminary data.</text>
</comment>
<dbReference type="SUPFAM" id="SSF55021">
    <property type="entry name" value="ACT-like"/>
    <property type="match status" value="2"/>
</dbReference>
<name>A0A8H7SNW6_9FUNG</name>
<feature type="domain" description="ACT" evidence="6">
    <location>
        <begin position="74"/>
        <end position="151"/>
    </location>
</feature>
<dbReference type="GO" id="GO:0005948">
    <property type="term" value="C:acetolactate synthase complex"/>
    <property type="evidence" value="ECO:0007669"/>
    <property type="project" value="TreeGrafter"/>
</dbReference>
<evidence type="ECO:0000256" key="1">
    <source>
        <dbReference type="ARBA" id="ARBA00004974"/>
    </source>
</evidence>
<dbReference type="Gene3D" id="3.30.70.260">
    <property type="match status" value="1"/>
</dbReference>
<gene>
    <name evidence="7" type="ORF">INT48_005638</name>
</gene>
<dbReference type="InterPro" id="IPR004789">
    <property type="entry name" value="Acetalactate_synth_ssu"/>
</dbReference>
<comment type="pathway">
    <text evidence="2">Amino-acid biosynthesis; L-valine biosynthesis; L-valine from pyruvate: step 1/4.</text>
</comment>
<evidence type="ECO:0000313" key="8">
    <source>
        <dbReference type="Proteomes" id="UP000613177"/>
    </source>
</evidence>
<evidence type="ECO:0000259" key="6">
    <source>
        <dbReference type="PROSITE" id="PS51671"/>
    </source>
</evidence>
<evidence type="ECO:0000256" key="5">
    <source>
        <dbReference type="ARBA" id="ARBA00023304"/>
    </source>
</evidence>
<protein>
    <recommendedName>
        <fullName evidence="6">ACT domain-containing protein</fullName>
    </recommendedName>
</protein>
<keyword evidence="4" id="KW-0028">Amino-acid biosynthesis</keyword>
<dbReference type="Pfam" id="PF10369">
    <property type="entry name" value="ALS_ss_C"/>
    <property type="match status" value="1"/>
</dbReference>
<dbReference type="GO" id="GO:0042645">
    <property type="term" value="C:mitochondrial nucleoid"/>
    <property type="evidence" value="ECO:0007669"/>
    <property type="project" value="TreeGrafter"/>
</dbReference>
<dbReference type="PANTHER" id="PTHR31242:SF2">
    <property type="entry name" value="ACETOLACTATE SYNTHASE SMALL SUBUNIT, MITOCHONDRIAL"/>
    <property type="match status" value="1"/>
</dbReference>
<comment type="pathway">
    <text evidence="1">Amino-acid biosynthesis; L-isoleucine biosynthesis; L-isoleucine from 2-oxobutanoate: step 1/4.</text>
</comment>
<dbReference type="InterPro" id="IPR054480">
    <property type="entry name" value="AHAS_small-like_ACT"/>
</dbReference>
<evidence type="ECO:0000256" key="3">
    <source>
        <dbReference type="ARBA" id="ARBA00006341"/>
    </source>
</evidence>
<dbReference type="EMBL" id="JAEPRE010000133">
    <property type="protein sequence ID" value="KAG2231855.1"/>
    <property type="molecule type" value="Genomic_DNA"/>
</dbReference>
<dbReference type="GO" id="GO:0009097">
    <property type="term" value="P:isoleucine biosynthetic process"/>
    <property type="evidence" value="ECO:0007669"/>
    <property type="project" value="UniProtKB-UniPathway"/>
</dbReference>
<dbReference type="GO" id="GO:1990610">
    <property type="term" value="F:acetolactate synthase regulator activity"/>
    <property type="evidence" value="ECO:0007669"/>
    <property type="project" value="InterPro"/>
</dbReference>